<dbReference type="Proteomes" id="UP000077266">
    <property type="component" value="Unassembled WGS sequence"/>
</dbReference>
<dbReference type="STRING" id="1314781.A0A165CGC6"/>
<dbReference type="InParanoid" id="A0A165CGC6"/>
<dbReference type="PANTHER" id="PTHR31758">
    <property type="entry name" value="BTB/POZ DOMAIN-CONTAINING PROTEIN YLR108C"/>
    <property type="match status" value="1"/>
</dbReference>
<proteinExistence type="predicted"/>
<dbReference type="SUPFAM" id="SSF54695">
    <property type="entry name" value="POZ domain"/>
    <property type="match status" value="1"/>
</dbReference>
<dbReference type="AlphaFoldDB" id="A0A165CGC6"/>
<organism evidence="1 2">
    <name type="scientific">Exidia glandulosa HHB12029</name>
    <dbReference type="NCBI Taxonomy" id="1314781"/>
    <lineage>
        <taxon>Eukaryota</taxon>
        <taxon>Fungi</taxon>
        <taxon>Dikarya</taxon>
        <taxon>Basidiomycota</taxon>
        <taxon>Agaricomycotina</taxon>
        <taxon>Agaricomycetes</taxon>
        <taxon>Auriculariales</taxon>
        <taxon>Exidiaceae</taxon>
        <taxon>Exidia</taxon>
    </lineage>
</organism>
<dbReference type="InterPro" id="IPR011333">
    <property type="entry name" value="SKP1/BTB/POZ_sf"/>
</dbReference>
<dbReference type="OrthoDB" id="2370221at2759"/>
<reference evidence="1 2" key="1">
    <citation type="journal article" date="2016" name="Mol. Biol. Evol.">
        <title>Comparative Genomics of Early-Diverging Mushroom-Forming Fungi Provides Insights into the Origins of Lignocellulose Decay Capabilities.</title>
        <authorList>
            <person name="Nagy L.G."/>
            <person name="Riley R."/>
            <person name="Tritt A."/>
            <person name="Adam C."/>
            <person name="Daum C."/>
            <person name="Floudas D."/>
            <person name="Sun H."/>
            <person name="Yadav J.S."/>
            <person name="Pangilinan J."/>
            <person name="Larsson K.H."/>
            <person name="Matsuura K."/>
            <person name="Barry K."/>
            <person name="Labutti K."/>
            <person name="Kuo R."/>
            <person name="Ohm R.A."/>
            <person name="Bhattacharya S.S."/>
            <person name="Shirouzu T."/>
            <person name="Yoshinaga Y."/>
            <person name="Martin F.M."/>
            <person name="Grigoriev I.V."/>
            <person name="Hibbett D.S."/>
        </authorList>
    </citation>
    <scope>NUCLEOTIDE SEQUENCE [LARGE SCALE GENOMIC DNA]</scope>
    <source>
        <strain evidence="1 2">HHB12029</strain>
    </source>
</reference>
<accession>A0A165CGC6</accession>
<dbReference type="EMBL" id="KV426327">
    <property type="protein sequence ID" value="KZV82403.1"/>
    <property type="molecule type" value="Genomic_DNA"/>
</dbReference>
<dbReference type="Gene3D" id="3.30.710.10">
    <property type="entry name" value="Potassium Channel Kv1.1, Chain A"/>
    <property type="match status" value="1"/>
</dbReference>
<evidence type="ECO:0000313" key="1">
    <source>
        <dbReference type="EMBL" id="KZV82403.1"/>
    </source>
</evidence>
<keyword evidence="2" id="KW-1185">Reference proteome</keyword>
<name>A0A165CGC6_EXIGL</name>
<evidence type="ECO:0000313" key="2">
    <source>
        <dbReference type="Proteomes" id="UP000077266"/>
    </source>
</evidence>
<gene>
    <name evidence="1" type="ORF">EXIGLDRAFT_843787</name>
</gene>
<evidence type="ECO:0008006" key="3">
    <source>
        <dbReference type="Google" id="ProtNLM"/>
    </source>
</evidence>
<protein>
    <recommendedName>
        <fullName evidence="3">BTB domain-containing protein</fullName>
    </recommendedName>
</protein>
<dbReference type="PANTHER" id="PTHR31758:SF2">
    <property type="entry name" value="BTB_POZ DOMAIN-CONTAINING PROTEIN YLR108C"/>
    <property type="match status" value="1"/>
</dbReference>
<sequence>MPDRYTIILRGKSFVLYRDQIDVDSPNYFTELFLGDAPEAQTQSVELSRSPELFRFIVDYMSGYAVLPLNQAMLPPTMTPDLARANLLRDAEIYKLRGLVKLLRAADVQAETPAVPRMSLSTICDAFVLAEPVVDFMDVLNNKLPSGVAFSDKGIGKVDGKDWRPVPVRIPQINLSVEWGSTLTAEIMMLLTKPALSAAALAHARFKNKLSARRTVDRVEYPGIPCSLVPCGHVSLDGTEMTGQEFAEALHRVGNLAEFIRKPWIRS</sequence>